<dbReference type="SUPFAM" id="SSF55869">
    <property type="entry name" value="DNA topoisomerase I domain"/>
    <property type="match status" value="1"/>
</dbReference>
<proteinExistence type="inferred from homology"/>
<dbReference type="Pfam" id="PF01028">
    <property type="entry name" value="Topoisom_I"/>
    <property type="match status" value="1"/>
</dbReference>
<keyword evidence="6" id="KW-0413">Isomerase</keyword>
<dbReference type="Proteomes" id="UP001370348">
    <property type="component" value="Chromosome"/>
</dbReference>
<evidence type="ECO:0000313" key="9">
    <source>
        <dbReference type="EMBL" id="WXB14612.1"/>
    </source>
</evidence>
<dbReference type="InterPro" id="IPR013500">
    <property type="entry name" value="TopoI_cat_euk"/>
</dbReference>
<keyword evidence="4" id="KW-0799">Topoisomerase</keyword>
<name>A0ABZ2LV36_9BACT</name>
<keyword evidence="10" id="KW-1185">Reference proteome</keyword>
<dbReference type="RefSeq" id="WP_394824236.1">
    <property type="nucleotide sequence ID" value="NZ_CP089984.1"/>
</dbReference>
<sequence>MHDSVVGLAASSAIESVAVAKSAGLRYVSDASPGIRRVRCGGGFRYVATNGAQVRDPATLKRIRALVIPPAWTGVWIAPDANGHIQATGRDAKGRKQYIYHPRWREVRDESKYDKLVAFARALPKIRRATERHLRQRGLPREKVLATVVRLLELTRIRIGSEEYARKNGSFGLTTLRGRHVDVDGPRLHFHFRGKSGKKHVIDVEDRQLARIVAQCGDLPGQELFQYLDETGGSCSIESSDVNEYIRSMAGSEFTAKDFRTWAGTVLAARALAALMADADVKPTKKAMSEVIKEVAKHLGNTPSVCRKCYVHPAVFEAFTDGWLGDMLRAKASARTGPRGGKASPIDRAEERAVVALVQRAARGADKRLTRQLTKSLAVIRAKRRTSRGVARAARGIARAARVAARSSKNSMARR</sequence>
<evidence type="ECO:0000256" key="3">
    <source>
        <dbReference type="ARBA" id="ARBA00012891"/>
    </source>
</evidence>
<organism evidence="9 10">
    <name type="scientific">Pendulispora albinea</name>
    <dbReference type="NCBI Taxonomy" id="2741071"/>
    <lineage>
        <taxon>Bacteria</taxon>
        <taxon>Pseudomonadati</taxon>
        <taxon>Myxococcota</taxon>
        <taxon>Myxococcia</taxon>
        <taxon>Myxococcales</taxon>
        <taxon>Sorangiineae</taxon>
        <taxon>Pendulisporaceae</taxon>
        <taxon>Pendulispora</taxon>
    </lineage>
</organism>
<comment type="similarity">
    <text evidence="2">Belongs to the type IB topoisomerase family.</text>
</comment>
<evidence type="ECO:0000256" key="1">
    <source>
        <dbReference type="ARBA" id="ARBA00000213"/>
    </source>
</evidence>
<dbReference type="InterPro" id="IPR014711">
    <property type="entry name" value="TopoI_cat_a-hlx-sub_euk"/>
</dbReference>
<comment type="catalytic activity">
    <reaction evidence="1">
        <text>ATP-independent breakage of single-stranded DNA, followed by passage and rejoining.</text>
        <dbReference type="EC" id="5.6.2.1"/>
    </reaction>
</comment>
<dbReference type="Gene3D" id="3.30.66.10">
    <property type="entry name" value="DNA topoisomerase I domain"/>
    <property type="match status" value="1"/>
</dbReference>
<dbReference type="PROSITE" id="PS52038">
    <property type="entry name" value="TOPO_IB_2"/>
    <property type="match status" value="1"/>
</dbReference>
<evidence type="ECO:0000256" key="6">
    <source>
        <dbReference type="ARBA" id="ARBA00023235"/>
    </source>
</evidence>
<dbReference type="EC" id="5.6.2.1" evidence="3"/>
<dbReference type="PRINTS" id="PR00416">
    <property type="entry name" value="EUTPISMRASEI"/>
</dbReference>
<dbReference type="SUPFAM" id="SSF56349">
    <property type="entry name" value="DNA breaking-rejoining enzymes"/>
    <property type="match status" value="1"/>
</dbReference>
<reference evidence="9 10" key="1">
    <citation type="submission" date="2021-12" db="EMBL/GenBank/DDBJ databases">
        <title>Discovery of the Pendulisporaceae a myxobacterial family with distinct sporulation behavior and unique specialized metabolism.</title>
        <authorList>
            <person name="Garcia R."/>
            <person name="Popoff A."/>
            <person name="Bader C.D."/>
            <person name="Loehr J."/>
            <person name="Walesch S."/>
            <person name="Walt C."/>
            <person name="Boldt J."/>
            <person name="Bunk B."/>
            <person name="Haeckl F.J.F.P.J."/>
            <person name="Gunesch A.P."/>
            <person name="Birkelbach J."/>
            <person name="Nuebel U."/>
            <person name="Pietschmann T."/>
            <person name="Bach T."/>
            <person name="Mueller R."/>
        </authorList>
    </citation>
    <scope>NUCLEOTIDE SEQUENCE [LARGE SCALE GENOMIC DNA]</scope>
    <source>
        <strain evidence="9 10">MSr11954</strain>
    </source>
</reference>
<feature type="domain" description="DNA topoisomerase I catalytic core eukaryotic-type" evidence="7">
    <location>
        <begin position="104"/>
        <end position="319"/>
    </location>
</feature>
<accession>A0ABZ2LV36</accession>
<protein>
    <recommendedName>
        <fullName evidence="3">DNA topoisomerase</fullName>
        <ecNumber evidence="3">5.6.2.1</ecNumber>
    </recommendedName>
</protein>
<evidence type="ECO:0000256" key="5">
    <source>
        <dbReference type="ARBA" id="ARBA00023125"/>
    </source>
</evidence>
<dbReference type="InterPro" id="IPR035447">
    <property type="entry name" value="DNA_topo_I_N_sf"/>
</dbReference>
<evidence type="ECO:0000256" key="2">
    <source>
        <dbReference type="ARBA" id="ARBA00006645"/>
    </source>
</evidence>
<evidence type="ECO:0000259" key="8">
    <source>
        <dbReference type="Pfam" id="PF21338"/>
    </source>
</evidence>
<keyword evidence="5" id="KW-0238">DNA-binding</keyword>
<dbReference type="InterPro" id="IPR011010">
    <property type="entry name" value="DNA_brk_join_enz"/>
</dbReference>
<feature type="domain" description="DNA topoisomerase IB N-terminal" evidence="8">
    <location>
        <begin position="43"/>
        <end position="91"/>
    </location>
</feature>
<evidence type="ECO:0000259" key="7">
    <source>
        <dbReference type="Pfam" id="PF01028"/>
    </source>
</evidence>
<evidence type="ECO:0000313" key="10">
    <source>
        <dbReference type="Proteomes" id="UP001370348"/>
    </source>
</evidence>
<gene>
    <name evidence="9" type="ORF">LZC94_43160</name>
</gene>
<dbReference type="InterPro" id="IPR001631">
    <property type="entry name" value="TopoI"/>
</dbReference>
<dbReference type="Pfam" id="PF21338">
    <property type="entry name" value="Top1B_N_bact"/>
    <property type="match status" value="1"/>
</dbReference>
<dbReference type="InterPro" id="IPR049331">
    <property type="entry name" value="Top1B_N_bact"/>
</dbReference>
<dbReference type="Gene3D" id="1.10.132.120">
    <property type="match status" value="1"/>
</dbReference>
<dbReference type="EMBL" id="CP089984">
    <property type="protein sequence ID" value="WXB14612.1"/>
    <property type="molecule type" value="Genomic_DNA"/>
</dbReference>
<dbReference type="Gene3D" id="3.90.15.10">
    <property type="entry name" value="Topoisomerase I, Chain A, domain 3"/>
    <property type="match status" value="1"/>
</dbReference>
<evidence type="ECO:0000256" key="4">
    <source>
        <dbReference type="ARBA" id="ARBA00023029"/>
    </source>
</evidence>